<gene>
    <name evidence="2" type="ORF">AB0D65_32690</name>
</gene>
<feature type="chain" id="PRO_5047065439" evidence="1">
    <location>
        <begin position="36"/>
        <end position="153"/>
    </location>
</feature>
<dbReference type="EMBL" id="JBEZLS010000032">
    <property type="protein sequence ID" value="MEU9355626.1"/>
    <property type="molecule type" value="Genomic_DNA"/>
</dbReference>
<sequence>MKVARRHRTSPALGAICAALTLIALVTSLPRGAGAANADRVGPGRVCGSALPADQELSCATYGFGDIRYACPESDVPWRCTMTTQVRVRNTGPSIVYVSVIHGVRQGERLRGPERKVAPRHTATLRPGHGHLLFDLTLRGVGPGTSLTIVSVR</sequence>
<proteinExistence type="predicted"/>
<organism evidence="2 3">
    <name type="scientific">Streptomyces griseoloalbus</name>
    <dbReference type="NCBI Taxonomy" id="67303"/>
    <lineage>
        <taxon>Bacteria</taxon>
        <taxon>Bacillati</taxon>
        <taxon>Actinomycetota</taxon>
        <taxon>Actinomycetes</taxon>
        <taxon>Kitasatosporales</taxon>
        <taxon>Streptomycetaceae</taxon>
        <taxon>Streptomyces</taxon>
    </lineage>
</organism>
<evidence type="ECO:0000313" key="2">
    <source>
        <dbReference type="EMBL" id="MEU9355626.1"/>
    </source>
</evidence>
<protein>
    <submittedName>
        <fullName evidence="2">Uncharacterized protein</fullName>
    </submittedName>
</protein>
<accession>A0ABV3EEP3</accession>
<keyword evidence="3" id="KW-1185">Reference proteome</keyword>
<feature type="signal peptide" evidence="1">
    <location>
        <begin position="1"/>
        <end position="35"/>
    </location>
</feature>
<evidence type="ECO:0000256" key="1">
    <source>
        <dbReference type="SAM" id="SignalP"/>
    </source>
</evidence>
<reference evidence="2 3" key="1">
    <citation type="submission" date="2024-06" db="EMBL/GenBank/DDBJ databases">
        <title>The Natural Products Discovery Center: Release of the First 8490 Sequenced Strains for Exploring Actinobacteria Biosynthetic Diversity.</title>
        <authorList>
            <person name="Kalkreuter E."/>
            <person name="Kautsar S.A."/>
            <person name="Yang D."/>
            <person name="Bader C.D."/>
            <person name="Teijaro C.N."/>
            <person name="Fluegel L."/>
            <person name="Davis C.M."/>
            <person name="Simpson J.R."/>
            <person name="Lauterbach L."/>
            <person name="Steele A.D."/>
            <person name="Gui C."/>
            <person name="Meng S."/>
            <person name="Li G."/>
            <person name="Viehrig K."/>
            <person name="Ye F."/>
            <person name="Su P."/>
            <person name="Kiefer A.F."/>
            <person name="Nichols A."/>
            <person name="Cepeda A.J."/>
            <person name="Yan W."/>
            <person name="Fan B."/>
            <person name="Jiang Y."/>
            <person name="Adhikari A."/>
            <person name="Zheng C.-J."/>
            <person name="Schuster L."/>
            <person name="Cowan T.M."/>
            <person name="Smanski M.J."/>
            <person name="Chevrette M.G."/>
            <person name="De Carvalho L.P.S."/>
            <person name="Shen B."/>
        </authorList>
    </citation>
    <scope>NUCLEOTIDE SEQUENCE [LARGE SCALE GENOMIC DNA]</scope>
    <source>
        <strain evidence="2 3">NPDC048274</strain>
    </source>
</reference>
<dbReference type="RefSeq" id="WP_359988717.1">
    <property type="nucleotide sequence ID" value="NZ_JBEZLS010000032.1"/>
</dbReference>
<keyword evidence="1" id="KW-0732">Signal</keyword>
<name>A0ABV3EEP3_9ACTN</name>
<dbReference type="Proteomes" id="UP001551582">
    <property type="component" value="Unassembled WGS sequence"/>
</dbReference>
<evidence type="ECO:0000313" key="3">
    <source>
        <dbReference type="Proteomes" id="UP001551582"/>
    </source>
</evidence>
<comment type="caution">
    <text evidence="2">The sequence shown here is derived from an EMBL/GenBank/DDBJ whole genome shotgun (WGS) entry which is preliminary data.</text>
</comment>